<dbReference type="Proteomes" id="UP000198418">
    <property type="component" value="Unassembled WGS sequence"/>
</dbReference>
<evidence type="ECO:0000313" key="2">
    <source>
        <dbReference type="EMBL" id="SNB54514.1"/>
    </source>
</evidence>
<feature type="compositionally biased region" description="Low complexity" evidence="1">
    <location>
        <begin position="281"/>
        <end position="301"/>
    </location>
</feature>
<evidence type="ECO:0008006" key="4">
    <source>
        <dbReference type="Google" id="ProtNLM"/>
    </source>
</evidence>
<accession>A0A212Q5G1</accession>
<reference evidence="3" key="1">
    <citation type="submission" date="2017-06" db="EMBL/GenBank/DDBJ databases">
        <authorList>
            <person name="Varghese N."/>
            <person name="Submissions S."/>
        </authorList>
    </citation>
    <scope>NUCLEOTIDE SEQUENCE [LARGE SCALE GENOMIC DNA]</scope>
    <source>
        <strain evidence="3">DSM 137</strain>
    </source>
</reference>
<feature type="compositionally biased region" description="Basic and acidic residues" evidence="1">
    <location>
        <begin position="244"/>
        <end position="254"/>
    </location>
</feature>
<feature type="region of interest" description="Disordered" evidence="1">
    <location>
        <begin position="240"/>
        <end position="301"/>
    </location>
</feature>
<gene>
    <name evidence="2" type="ORF">SAMN06265338_101398</name>
</gene>
<sequence>MTYAEQLEHETEGTRRRVAETLHELREVATPGHVLDEVMERFGLRDGDGALLAGNFKRQLIENPMAAALVGAGVAWLVWGQRSSAAMIADSDAESVGDSVRSAAESASDTASDLASDMRRRAGGAAEKARQTGDAMRAGAGSALDGSALDTVRGAASTGYKSVSDGARSAAHGVAASARAARSQTVRSGGAFVDFCREQPLVLAGLGLAIGAAVGALAPQSRAEKEALADAGADLKDSMGAQADDLRDAAERAVDAAASAFDGRSKPSGDTRGEKTRANESSTDAADQASDPAPQAARTEG</sequence>
<name>A0A212Q5G1_RHOAC</name>
<feature type="compositionally biased region" description="Low complexity" evidence="1">
    <location>
        <begin position="102"/>
        <end position="115"/>
    </location>
</feature>
<dbReference type="EMBL" id="FYDG01000001">
    <property type="protein sequence ID" value="SNB54514.1"/>
    <property type="molecule type" value="Genomic_DNA"/>
</dbReference>
<dbReference type="OrthoDB" id="7471221at2"/>
<proteinExistence type="predicted"/>
<evidence type="ECO:0000256" key="1">
    <source>
        <dbReference type="SAM" id="MobiDB-lite"/>
    </source>
</evidence>
<dbReference type="AlphaFoldDB" id="A0A212Q5G1"/>
<feature type="compositionally biased region" description="Basic and acidic residues" evidence="1">
    <location>
        <begin position="263"/>
        <end position="278"/>
    </location>
</feature>
<keyword evidence="3" id="KW-1185">Reference proteome</keyword>
<organism evidence="2 3">
    <name type="scientific">Rhodoblastus acidophilus</name>
    <name type="common">Rhodopseudomonas acidophila</name>
    <dbReference type="NCBI Taxonomy" id="1074"/>
    <lineage>
        <taxon>Bacteria</taxon>
        <taxon>Pseudomonadati</taxon>
        <taxon>Pseudomonadota</taxon>
        <taxon>Alphaproteobacteria</taxon>
        <taxon>Hyphomicrobiales</taxon>
        <taxon>Rhodoblastaceae</taxon>
        <taxon>Rhodoblastus</taxon>
    </lineage>
</organism>
<protein>
    <recommendedName>
        <fullName evidence="4">DUF3618 domain-containing protein</fullName>
    </recommendedName>
</protein>
<evidence type="ECO:0000313" key="3">
    <source>
        <dbReference type="Proteomes" id="UP000198418"/>
    </source>
</evidence>
<dbReference type="RefSeq" id="WP_088518878.1">
    <property type="nucleotide sequence ID" value="NZ_FYDG01000001.1"/>
</dbReference>
<feature type="region of interest" description="Disordered" evidence="1">
    <location>
        <begin position="99"/>
        <end position="141"/>
    </location>
</feature>